<evidence type="ECO:0000313" key="8">
    <source>
        <dbReference type="Proteomes" id="UP000481616"/>
    </source>
</evidence>
<organism evidence="5 8">
    <name type="scientific">Phocaeicola dorei</name>
    <dbReference type="NCBI Taxonomy" id="357276"/>
    <lineage>
        <taxon>Bacteria</taxon>
        <taxon>Pseudomonadati</taxon>
        <taxon>Bacteroidota</taxon>
        <taxon>Bacteroidia</taxon>
        <taxon>Bacteroidales</taxon>
        <taxon>Bacteroidaceae</taxon>
        <taxon>Phocaeicola</taxon>
    </lineage>
</organism>
<dbReference type="Pfam" id="PF00132">
    <property type="entry name" value="Hexapep"/>
    <property type="match status" value="1"/>
</dbReference>
<dbReference type="InterPro" id="IPR018357">
    <property type="entry name" value="Hexapep_transf_CS"/>
</dbReference>
<dbReference type="InterPro" id="IPR001451">
    <property type="entry name" value="Hexapep"/>
</dbReference>
<dbReference type="AlphaFoldDB" id="A0A4V1YW78"/>
<dbReference type="GO" id="GO:0016746">
    <property type="term" value="F:acyltransferase activity"/>
    <property type="evidence" value="ECO:0007669"/>
    <property type="project" value="UniProtKB-KW"/>
</dbReference>
<gene>
    <name evidence="6" type="ORF">F2Y51_22965</name>
    <name evidence="5" type="ORF">F2Y58_21915</name>
</gene>
<evidence type="ECO:0000256" key="3">
    <source>
        <dbReference type="ARBA" id="ARBA00022737"/>
    </source>
</evidence>
<dbReference type="EMBL" id="VVYY01000030">
    <property type="protein sequence ID" value="KAA5392639.1"/>
    <property type="molecule type" value="Genomic_DNA"/>
</dbReference>
<evidence type="ECO:0000313" key="5">
    <source>
        <dbReference type="EMBL" id="KAA5392639.1"/>
    </source>
</evidence>
<comment type="similarity">
    <text evidence="1">Belongs to the transferase hexapeptide repeat family.</text>
</comment>
<accession>A0A4V1YW78</accession>
<dbReference type="PROSITE" id="PS00101">
    <property type="entry name" value="HEXAPEP_TRANSFERASES"/>
    <property type="match status" value="1"/>
</dbReference>
<protein>
    <submittedName>
        <fullName evidence="5">Serine acetyltransferase</fullName>
    </submittedName>
</protein>
<dbReference type="InterPro" id="IPR011004">
    <property type="entry name" value="Trimer_LpxA-like_sf"/>
</dbReference>
<keyword evidence="2 5" id="KW-0808">Transferase</keyword>
<sequence>MLWLPEYRSVFLMRCGKMGKVLQYLPLLPQITLYIRTLSKNIEGGMVISHGHSVEINASRIGKNFHCFQNVTIGTTNSPIGPTIGDNVFVGAGAVVLGNIKIGNNVKIGANAIVTQDLPDNCTVVTKGTCIVKLSGKRVHIDL</sequence>
<dbReference type="EMBL" id="VVZA01000039">
    <property type="protein sequence ID" value="KAA5401191.1"/>
    <property type="molecule type" value="Genomic_DNA"/>
</dbReference>
<dbReference type="InterPro" id="IPR045304">
    <property type="entry name" value="LbH_SAT"/>
</dbReference>
<dbReference type="CDD" id="cd03354">
    <property type="entry name" value="LbH_SAT"/>
    <property type="match status" value="1"/>
</dbReference>
<proteinExistence type="inferred from homology"/>
<evidence type="ECO:0000313" key="7">
    <source>
        <dbReference type="Proteomes" id="UP000441162"/>
    </source>
</evidence>
<name>A0A4V1YW78_9BACT</name>
<evidence type="ECO:0000256" key="4">
    <source>
        <dbReference type="ARBA" id="ARBA00023315"/>
    </source>
</evidence>
<dbReference type="Proteomes" id="UP000481616">
    <property type="component" value="Unassembled WGS sequence"/>
</dbReference>
<keyword evidence="4" id="KW-0012">Acyltransferase</keyword>
<evidence type="ECO:0000256" key="2">
    <source>
        <dbReference type="ARBA" id="ARBA00022679"/>
    </source>
</evidence>
<dbReference type="SUPFAM" id="SSF51161">
    <property type="entry name" value="Trimeric LpxA-like enzymes"/>
    <property type="match status" value="1"/>
</dbReference>
<dbReference type="PANTHER" id="PTHR42811">
    <property type="entry name" value="SERINE ACETYLTRANSFERASE"/>
    <property type="match status" value="1"/>
</dbReference>
<evidence type="ECO:0000313" key="6">
    <source>
        <dbReference type="EMBL" id="KAA5401191.1"/>
    </source>
</evidence>
<comment type="caution">
    <text evidence="5">The sequence shown here is derived from an EMBL/GenBank/DDBJ whole genome shotgun (WGS) entry which is preliminary data.</text>
</comment>
<keyword evidence="3" id="KW-0677">Repeat</keyword>
<reference evidence="7 8" key="1">
    <citation type="journal article" date="2019" name="Nat. Med.">
        <title>A library of human gut bacterial isolates paired with longitudinal multiomics data enables mechanistic microbiome research.</title>
        <authorList>
            <person name="Poyet M."/>
            <person name="Groussin M."/>
            <person name="Gibbons S.M."/>
            <person name="Avila-Pacheco J."/>
            <person name="Jiang X."/>
            <person name="Kearney S.M."/>
            <person name="Perrotta A.R."/>
            <person name="Berdy B."/>
            <person name="Zhao S."/>
            <person name="Lieberman T.D."/>
            <person name="Swanson P.K."/>
            <person name="Smith M."/>
            <person name="Roesemann S."/>
            <person name="Alexander J.E."/>
            <person name="Rich S.A."/>
            <person name="Livny J."/>
            <person name="Vlamakis H."/>
            <person name="Clish C."/>
            <person name="Bullock K."/>
            <person name="Deik A."/>
            <person name="Scott J."/>
            <person name="Pierce K.A."/>
            <person name="Xavier R.J."/>
            <person name="Alm E.J."/>
        </authorList>
    </citation>
    <scope>NUCLEOTIDE SEQUENCE [LARGE SCALE GENOMIC DNA]</scope>
    <source>
        <strain evidence="5 8">BIOML-A1</strain>
        <strain evidence="6 7">BIOML-A4</strain>
    </source>
</reference>
<dbReference type="Proteomes" id="UP000441162">
    <property type="component" value="Unassembled WGS sequence"/>
</dbReference>
<evidence type="ECO:0000256" key="1">
    <source>
        <dbReference type="ARBA" id="ARBA00007274"/>
    </source>
</evidence>
<dbReference type="Gene3D" id="2.160.10.10">
    <property type="entry name" value="Hexapeptide repeat proteins"/>
    <property type="match status" value="1"/>
</dbReference>